<evidence type="ECO:0000313" key="2">
    <source>
        <dbReference type="Proteomes" id="UP000615446"/>
    </source>
</evidence>
<sequence length="110" mass="12939">MAKNLVICFLLQNHFISQFLGEIDLLIKYDFFLVRNTKSKFFNPHPENNDVNFVSDQISRQSHTRLTQRPITKSRNVLFRQANKLRSISSWISSSFCRAKVKAAFKSWLD</sequence>
<accession>A0A8H3QJY9</accession>
<gene>
    <name evidence="1" type="ORF">RCL2_000913200</name>
</gene>
<protein>
    <submittedName>
        <fullName evidence="1">Uncharacterized protein</fullName>
    </submittedName>
</protein>
<reference evidence="1" key="1">
    <citation type="submission" date="2019-10" db="EMBL/GenBank/DDBJ databases">
        <title>Conservation and host-specific expression of non-tandemly repeated heterogenous ribosome RNA gene in arbuscular mycorrhizal fungi.</title>
        <authorList>
            <person name="Maeda T."/>
            <person name="Kobayashi Y."/>
            <person name="Nakagawa T."/>
            <person name="Ezawa T."/>
            <person name="Yamaguchi K."/>
            <person name="Bino T."/>
            <person name="Nishimoto Y."/>
            <person name="Shigenobu S."/>
            <person name="Kawaguchi M."/>
        </authorList>
    </citation>
    <scope>NUCLEOTIDE SEQUENCE</scope>
    <source>
        <strain evidence="1">HR1</strain>
    </source>
</reference>
<comment type="caution">
    <text evidence="1">The sequence shown here is derived from an EMBL/GenBank/DDBJ whole genome shotgun (WGS) entry which is preliminary data.</text>
</comment>
<evidence type="ECO:0000313" key="1">
    <source>
        <dbReference type="EMBL" id="GES81892.1"/>
    </source>
</evidence>
<proteinExistence type="predicted"/>
<dbReference type="AlphaFoldDB" id="A0A8H3QJY9"/>
<dbReference type="Proteomes" id="UP000615446">
    <property type="component" value="Unassembled WGS sequence"/>
</dbReference>
<organism evidence="1 2">
    <name type="scientific">Rhizophagus clarus</name>
    <dbReference type="NCBI Taxonomy" id="94130"/>
    <lineage>
        <taxon>Eukaryota</taxon>
        <taxon>Fungi</taxon>
        <taxon>Fungi incertae sedis</taxon>
        <taxon>Mucoromycota</taxon>
        <taxon>Glomeromycotina</taxon>
        <taxon>Glomeromycetes</taxon>
        <taxon>Glomerales</taxon>
        <taxon>Glomeraceae</taxon>
        <taxon>Rhizophagus</taxon>
    </lineage>
</organism>
<name>A0A8H3QJY9_9GLOM</name>
<dbReference type="EMBL" id="BLAL01000058">
    <property type="protein sequence ID" value="GES81892.1"/>
    <property type="molecule type" value="Genomic_DNA"/>
</dbReference>